<organism evidence="1">
    <name type="scientific">Curvibacter symbiont subsp. Hydra magnipapillata</name>
    <dbReference type="NCBI Taxonomy" id="667019"/>
    <lineage>
        <taxon>Bacteria</taxon>
        <taxon>Pseudomonadati</taxon>
        <taxon>Pseudomonadota</taxon>
        <taxon>Betaproteobacteria</taxon>
        <taxon>Burkholderiales</taxon>
        <taxon>Comamonadaceae</taxon>
        <taxon>Curvibacter</taxon>
    </lineage>
</organism>
<name>C9YAJ2_CURXX</name>
<gene>
    <name evidence="1" type="ORF">Csp_A11430</name>
</gene>
<dbReference type="SUPFAM" id="SSF46458">
    <property type="entry name" value="Globin-like"/>
    <property type="match status" value="1"/>
</dbReference>
<dbReference type="InterPro" id="IPR012292">
    <property type="entry name" value="Globin/Proto"/>
</dbReference>
<dbReference type="AlphaFoldDB" id="C9YAJ2"/>
<proteinExistence type="predicted"/>
<dbReference type="InterPro" id="IPR009050">
    <property type="entry name" value="Globin-like_sf"/>
</dbReference>
<accession>C9YAJ2</accession>
<protein>
    <submittedName>
        <fullName evidence="1">Uncharacterized protein</fullName>
    </submittedName>
</protein>
<dbReference type="EMBL" id="FN543104">
    <property type="protein sequence ID" value="CBA29296.1"/>
    <property type="molecule type" value="Genomic_DNA"/>
</dbReference>
<evidence type="ECO:0000313" key="1">
    <source>
        <dbReference type="EMBL" id="CBA29296.1"/>
    </source>
</evidence>
<dbReference type="GO" id="GO:0020037">
    <property type="term" value="F:heme binding"/>
    <property type="evidence" value="ECO:0007669"/>
    <property type="project" value="InterPro"/>
</dbReference>
<reference evidence="1" key="1">
    <citation type="journal article" date="2010" name="Nature">
        <title>The dynamic genome of Hydra.</title>
        <authorList>
            <person name="Chapman J.A."/>
            <person name="Kirkness E.F."/>
            <person name="Simakov O."/>
            <person name="Hampson S.E."/>
            <person name="Mitros T."/>
            <person name="Weinmaier T."/>
            <person name="Rattei T."/>
            <person name="Balasubramanian P.G."/>
            <person name="Borman J."/>
            <person name="Busam D."/>
            <person name="Disbennett K."/>
            <person name="Pfannkoch C."/>
            <person name="Sumin N."/>
            <person name="Sutton G."/>
            <person name="Viswanathan L."/>
            <person name="Walenz B."/>
            <person name="Goodstein D.M."/>
            <person name="Hellsten U."/>
            <person name="Kawashima T."/>
            <person name="Prochnik S.E."/>
            <person name="Putnam N.H."/>
            <person name="Shu S."/>
            <person name="Blumberg B."/>
            <person name="Dana C.E."/>
            <person name="Gee L."/>
            <person name="Kibler D.F."/>
            <person name="Law L."/>
            <person name="Lindgens D."/>
            <person name="Martinez D.E."/>
            <person name="Peng J."/>
            <person name="Wigge P.A."/>
            <person name="Bertulat B."/>
            <person name="Guder C."/>
            <person name="Nakamura Y."/>
            <person name="Ozbek S."/>
            <person name="Watanabe H."/>
            <person name="Khalturin K."/>
            <person name="Hemmrich G."/>
            <person name="Franke A."/>
            <person name="Augustin R."/>
            <person name="Fraune S."/>
            <person name="Hayakawa E."/>
            <person name="Hayakawa S."/>
            <person name="Hirose M."/>
            <person name="Hwang J."/>
            <person name="Ikeo K."/>
            <person name="Nishimiya-Fujisawa C."/>
            <person name="Ogura A."/>
            <person name="Takahashi T."/>
            <person name="Steinmetz P.R."/>
            <person name="Zhang X."/>
            <person name="Aufschnaiter R."/>
            <person name="Eder M.K."/>
            <person name="Gorny A.K."/>
            <person name="Salvenmoser W."/>
            <person name="Heimberg A.M."/>
            <person name="Wheeler B.M."/>
            <person name="Peterson K.J."/>
            <person name="Boettger A."/>
            <person name="Tischler P."/>
            <person name="Wolf A."/>
            <person name="Gojobori T."/>
            <person name="Remington K.A."/>
            <person name="Strausberg R.L."/>
            <person name="Venter J."/>
            <person name="Technau U."/>
            <person name="Hobmayer B."/>
            <person name="Bosch T.C."/>
            <person name="Holstein T.W."/>
            <person name="Fujisawa T."/>
            <person name="Bode H.R."/>
            <person name="David C.N."/>
            <person name="Rokhsar D.S."/>
            <person name="Steele R.E."/>
        </authorList>
    </citation>
    <scope>NUCLEOTIDE SEQUENCE</scope>
</reference>
<sequence length="136" mass="15453">MLGTIFRFNLGSINPCLVRADVPQSEPTFDLELFQAVDAVVNSLENKQKLVQALRNLSDIFQSPQQKRIEVEHLSKAILVTIEQVMADDFTLQIGAARSLMTETFRQFEPTAKEPVCKDQWIRYIKKSNRLRGDGG</sequence>
<dbReference type="Gene3D" id="1.10.490.10">
    <property type="entry name" value="Globins"/>
    <property type="match status" value="1"/>
</dbReference>
<dbReference type="GO" id="GO:0019825">
    <property type="term" value="F:oxygen binding"/>
    <property type="evidence" value="ECO:0007669"/>
    <property type="project" value="InterPro"/>
</dbReference>